<gene>
    <name evidence="2" type="ORF">B0H67DRAFT_466773</name>
</gene>
<dbReference type="PANTHER" id="PTHR10622">
    <property type="entry name" value="HET DOMAIN-CONTAINING PROTEIN"/>
    <property type="match status" value="1"/>
</dbReference>
<dbReference type="PANTHER" id="PTHR10622:SF10">
    <property type="entry name" value="HET DOMAIN-CONTAINING PROTEIN"/>
    <property type="match status" value="1"/>
</dbReference>
<organism evidence="2 3">
    <name type="scientific">Lasiosphaeris hirsuta</name>
    <dbReference type="NCBI Taxonomy" id="260670"/>
    <lineage>
        <taxon>Eukaryota</taxon>
        <taxon>Fungi</taxon>
        <taxon>Dikarya</taxon>
        <taxon>Ascomycota</taxon>
        <taxon>Pezizomycotina</taxon>
        <taxon>Sordariomycetes</taxon>
        <taxon>Sordariomycetidae</taxon>
        <taxon>Sordariales</taxon>
        <taxon>Lasiosphaeriaceae</taxon>
        <taxon>Lasiosphaeris</taxon>
    </lineage>
</organism>
<evidence type="ECO:0000313" key="2">
    <source>
        <dbReference type="EMBL" id="KAK0701229.1"/>
    </source>
</evidence>
<comment type="caution">
    <text evidence="2">The sequence shown here is derived from an EMBL/GenBank/DDBJ whole genome shotgun (WGS) entry which is preliminary data.</text>
</comment>
<dbReference type="EMBL" id="JAUKUA010000010">
    <property type="protein sequence ID" value="KAK0701229.1"/>
    <property type="molecule type" value="Genomic_DNA"/>
</dbReference>
<evidence type="ECO:0000259" key="1">
    <source>
        <dbReference type="Pfam" id="PF06985"/>
    </source>
</evidence>
<feature type="non-terminal residue" evidence="2">
    <location>
        <position position="1"/>
    </location>
</feature>
<evidence type="ECO:0000313" key="3">
    <source>
        <dbReference type="Proteomes" id="UP001172102"/>
    </source>
</evidence>
<accession>A0AA39ZPM8</accession>
<name>A0AA39ZPM8_9PEZI</name>
<dbReference type="Pfam" id="PF06985">
    <property type="entry name" value="HET"/>
    <property type="match status" value="1"/>
</dbReference>
<keyword evidence="3" id="KW-1185">Reference proteome</keyword>
<protein>
    <submittedName>
        <fullName evidence="2">Heterokaryon incompatibility protein-domain-containing protein</fullName>
    </submittedName>
</protein>
<dbReference type="InterPro" id="IPR010730">
    <property type="entry name" value="HET"/>
</dbReference>
<sequence>PYAILSHTWEKAGEVTFDDMRDPQVAMAKSGWTKIERTCALAGDQGIPFVWIDTCCIDKSSSAELTKAINSMYAWYKKARVCYTYLGDLPDSPNGDPKSRSARHQLQADLGRCRWFNRGWTLQELIAPRVVEFYDCSWTMRGTKALLCSEISCITDIDMEVLSNKTHLSTIPVARKMSWAARRQTTRVEDIAYSLLGIFDVNLPLIYGEGKKAFIRLQEAIAHSTNDLSLFAWSEDKRNANRQSYYGALAQSPQQFALCRQI</sequence>
<feature type="domain" description="Heterokaryon incompatibility" evidence="1">
    <location>
        <begin position="2"/>
        <end position="103"/>
    </location>
</feature>
<reference evidence="2" key="1">
    <citation type="submission" date="2023-06" db="EMBL/GenBank/DDBJ databases">
        <title>Genome-scale phylogeny and comparative genomics of the fungal order Sordariales.</title>
        <authorList>
            <consortium name="Lawrence Berkeley National Laboratory"/>
            <person name="Hensen N."/>
            <person name="Bonometti L."/>
            <person name="Westerberg I."/>
            <person name="Brannstrom I.O."/>
            <person name="Guillou S."/>
            <person name="Cros-Aarteil S."/>
            <person name="Calhoun S."/>
            <person name="Haridas S."/>
            <person name="Kuo A."/>
            <person name="Mondo S."/>
            <person name="Pangilinan J."/>
            <person name="Riley R."/>
            <person name="Labutti K."/>
            <person name="Andreopoulos B."/>
            <person name="Lipzen A."/>
            <person name="Chen C."/>
            <person name="Yanf M."/>
            <person name="Daum C."/>
            <person name="Ng V."/>
            <person name="Clum A."/>
            <person name="Steindorff A."/>
            <person name="Ohm R."/>
            <person name="Martin F."/>
            <person name="Silar P."/>
            <person name="Natvig D."/>
            <person name="Lalanne C."/>
            <person name="Gautier V."/>
            <person name="Ament-Velasquez S.L."/>
            <person name="Kruys A."/>
            <person name="Hutchinson M.I."/>
            <person name="Powell A.J."/>
            <person name="Barry K."/>
            <person name="Miller A.N."/>
            <person name="Grigoriev I.V."/>
            <person name="Debuchy R."/>
            <person name="Gladieux P."/>
            <person name="Thoren M.H."/>
            <person name="Johannesson H."/>
        </authorList>
    </citation>
    <scope>NUCLEOTIDE SEQUENCE</scope>
    <source>
        <strain evidence="2">SMH4607-1</strain>
    </source>
</reference>
<dbReference type="Proteomes" id="UP001172102">
    <property type="component" value="Unassembled WGS sequence"/>
</dbReference>
<feature type="non-terminal residue" evidence="2">
    <location>
        <position position="262"/>
    </location>
</feature>
<dbReference type="AlphaFoldDB" id="A0AA39ZPM8"/>
<proteinExistence type="predicted"/>